<reference evidence="2" key="1">
    <citation type="submission" date="2017-09" db="EMBL/GenBank/DDBJ databases">
        <title>Depth-based differentiation of microbial function through sediment-hosted aquifers and enrichment of novel symbionts in the deep terrestrial subsurface.</title>
        <authorList>
            <person name="Probst A.J."/>
            <person name="Ladd B."/>
            <person name="Jarett J.K."/>
            <person name="Geller-Mcgrath D.E."/>
            <person name="Sieber C.M.K."/>
            <person name="Emerson J.B."/>
            <person name="Anantharaman K."/>
            <person name="Thomas B.C."/>
            <person name="Malmstrom R."/>
            <person name="Stieglmeier M."/>
            <person name="Klingl A."/>
            <person name="Woyke T."/>
            <person name="Ryan C.M."/>
            <person name="Banfield J.F."/>
        </authorList>
    </citation>
    <scope>NUCLEOTIDE SEQUENCE [LARGE SCALE GENOMIC DNA]</scope>
</reference>
<gene>
    <name evidence="1" type="ORF">COT62_02800</name>
</gene>
<evidence type="ECO:0008006" key="3">
    <source>
        <dbReference type="Google" id="ProtNLM"/>
    </source>
</evidence>
<evidence type="ECO:0000313" key="2">
    <source>
        <dbReference type="Proteomes" id="UP000231198"/>
    </source>
</evidence>
<dbReference type="InterPro" id="IPR007460">
    <property type="entry name" value="BrnT_toxin"/>
</dbReference>
<comment type="caution">
    <text evidence="1">The sequence shown here is derived from an EMBL/GenBank/DDBJ whole genome shotgun (WGS) entry which is preliminary data.</text>
</comment>
<dbReference type="EMBL" id="PEZG01000058">
    <property type="protein sequence ID" value="PIS15604.1"/>
    <property type="molecule type" value="Genomic_DNA"/>
</dbReference>
<dbReference type="Proteomes" id="UP000231198">
    <property type="component" value="Unassembled WGS sequence"/>
</dbReference>
<dbReference type="Gene3D" id="3.10.450.530">
    <property type="entry name" value="Ribonuclease toxin, BrnT, of type II toxin-antitoxin system"/>
    <property type="match status" value="1"/>
</dbReference>
<evidence type="ECO:0000313" key="1">
    <source>
        <dbReference type="EMBL" id="PIS15604.1"/>
    </source>
</evidence>
<protein>
    <recommendedName>
        <fullName evidence="3">BrnT family toxin</fullName>
    </recommendedName>
</protein>
<dbReference type="InterPro" id="IPR038573">
    <property type="entry name" value="BrnT_sf"/>
</dbReference>
<proteinExistence type="predicted"/>
<accession>A0A2H0WSH0</accession>
<organism evidence="1 2">
    <name type="scientific">Candidatus Roizmanbacteria bacterium CG09_land_8_20_14_0_10_41_9</name>
    <dbReference type="NCBI Taxonomy" id="1974850"/>
    <lineage>
        <taxon>Bacteria</taxon>
        <taxon>Candidatus Roizmaniibacteriota</taxon>
    </lineage>
</organism>
<name>A0A2H0WSH0_9BACT</name>
<dbReference type="Pfam" id="PF04365">
    <property type="entry name" value="BrnT_toxin"/>
    <property type="match status" value="1"/>
</dbReference>
<sequence>MRIEKAAVEFEWDSGNRDKNRKHGVENFESEEVFFDNKRFIFKDHIHSGKEERFKLLGKTKKGRLLFVVFTIRKRKVRIISARDVNRKEVGLYEKKIGSTKIQK</sequence>
<dbReference type="AlphaFoldDB" id="A0A2H0WSH0"/>